<evidence type="ECO:0000313" key="2">
    <source>
        <dbReference type="EMBL" id="KAF9685962.1"/>
    </source>
</evidence>
<comment type="caution">
    <text evidence="2">The sequence shown here is derived from an EMBL/GenBank/DDBJ whole genome shotgun (WGS) entry which is preliminary data.</text>
</comment>
<evidence type="ECO:0000256" key="1">
    <source>
        <dbReference type="SAM" id="MobiDB-lite"/>
    </source>
</evidence>
<keyword evidence="3" id="KW-1185">Reference proteome</keyword>
<reference evidence="2 3" key="1">
    <citation type="submission" date="2020-10" db="EMBL/GenBank/DDBJ databases">
        <title>Plant Genome Project.</title>
        <authorList>
            <person name="Zhang R.-G."/>
        </authorList>
    </citation>
    <scope>NUCLEOTIDE SEQUENCE [LARGE SCALE GENOMIC DNA]</scope>
    <source>
        <strain evidence="2">FAFU-HL-1</strain>
        <tissue evidence="2">Leaf</tissue>
    </source>
</reference>
<dbReference type="AlphaFoldDB" id="A0A835KEH3"/>
<evidence type="ECO:0000313" key="3">
    <source>
        <dbReference type="Proteomes" id="UP000657918"/>
    </source>
</evidence>
<dbReference type="Proteomes" id="UP000657918">
    <property type="component" value="Unassembled WGS sequence"/>
</dbReference>
<accession>A0A835KEH3</accession>
<protein>
    <submittedName>
        <fullName evidence="2">Uncharacterized protein</fullName>
    </submittedName>
</protein>
<dbReference type="EMBL" id="JADGMS010000003">
    <property type="protein sequence ID" value="KAF9685962.1"/>
    <property type="molecule type" value="Genomic_DNA"/>
</dbReference>
<name>A0A835KEH3_9ROSI</name>
<gene>
    <name evidence="2" type="ORF">SADUNF_Sadunf03G0109200</name>
</gene>
<proteinExistence type="predicted"/>
<feature type="compositionally biased region" description="Acidic residues" evidence="1">
    <location>
        <begin position="186"/>
        <end position="196"/>
    </location>
</feature>
<organism evidence="2 3">
    <name type="scientific">Salix dunnii</name>
    <dbReference type="NCBI Taxonomy" id="1413687"/>
    <lineage>
        <taxon>Eukaryota</taxon>
        <taxon>Viridiplantae</taxon>
        <taxon>Streptophyta</taxon>
        <taxon>Embryophyta</taxon>
        <taxon>Tracheophyta</taxon>
        <taxon>Spermatophyta</taxon>
        <taxon>Magnoliopsida</taxon>
        <taxon>eudicotyledons</taxon>
        <taxon>Gunneridae</taxon>
        <taxon>Pentapetalae</taxon>
        <taxon>rosids</taxon>
        <taxon>fabids</taxon>
        <taxon>Malpighiales</taxon>
        <taxon>Salicaceae</taxon>
        <taxon>Saliceae</taxon>
        <taxon>Salix</taxon>
    </lineage>
</organism>
<dbReference type="OrthoDB" id="421327at2759"/>
<feature type="region of interest" description="Disordered" evidence="1">
    <location>
        <begin position="186"/>
        <end position="205"/>
    </location>
</feature>
<sequence length="237" mass="26228">MANLTPETLRSAAKQSERCHIVPLPSKSTSESSYGDIGLGFKDEETIAYVASRMPAILSACYRVLSEASQGKVTGFFSYQSYGSRSWDWLSEVWPKSLQKKSCKAEGKSNEICKELVPFKGGAFVVAPAMSFVEIWKILSFCSVAVEDSITTIIQEDLIKPYQPEDIPCEEGDPVYCVSDVETDTINDNDEEEQDPEEARADLGGGWGRIVFSPVWRGRQAALNVSRSNNRENSGLF</sequence>